<name>A0A1I2Q5P2_9ACTN</name>
<dbReference type="PROSITE" id="PS50949">
    <property type="entry name" value="HTH_GNTR"/>
    <property type="match status" value="1"/>
</dbReference>
<protein>
    <submittedName>
        <fullName evidence="5">DNA-binding transcriptional regulator YhcF (GntR family)</fullName>
    </submittedName>
    <submittedName>
        <fullName evidence="6">DNA-binding transcriptional regulator YhcF, GntR family</fullName>
    </submittedName>
</protein>
<dbReference type="EMBL" id="JACBZA010000001">
    <property type="protein sequence ID" value="NYH83356.1"/>
    <property type="molecule type" value="Genomic_DNA"/>
</dbReference>
<organism evidence="6 7">
    <name type="scientific">Actinopolymorpha cephalotaxi</name>
    <dbReference type="NCBI Taxonomy" id="504797"/>
    <lineage>
        <taxon>Bacteria</taxon>
        <taxon>Bacillati</taxon>
        <taxon>Actinomycetota</taxon>
        <taxon>Actinomycetes</taxon>
        <taxon>Propionibacteriales</taxon>
        <taxon>Actinopolymorphaceae</taxon>
        <taxon>Actinopolymorpha</taxon>
    </lineage>
</organism>
<evidence type="ECO:0000313" key="6">
    <source>
        <dbReference type="EMBL" id="SFG23250.1"/>
    </source>
</evidence>
<evidence type="ECO:0000259" key="4">
    <source>
        <dbReference type="PROSITE" id="PS50949"/>
    </source>
</evidence>
<dbReference type="SUPFAM" id="SSF46785">
    <property type="entry name" value="Winged helix' DNA-binding domain"/>
    <property type="match status" value="1"/>
</dbReference>
<dbReference type="AlphaFoldDB" id="A0A1I2Q5P2"/>
<dbReference type="EMBL" id="FOOI01000004">
    <property type="protein sequence ID" value="SFG23250.1"/>
    <property type="molecule type" value="Genomic_DNA"/>
</dbReference>
<keyword evidence="3" id="KW-0804">Transcription</keyword>
<gene>
    <name evidence="5" type="ORF">FHR37_002207</name>
    <name evidence="6" type="ORF">SAMN05421678_104396</name>
</gene>
<keyword evidence="1" id="KW-0805">Transcription regulation</keyword>
<dbReference type="GO" id="GO:0003677">
    <property type="term" value="F:DNA binding"/>
    <property type="evidence" value="ECO:0007669"/>
    <property type="project" value="UniProtKB-KW"/>
</dbReference>
<dbReference type="Proteomes" id="UP000199052">
    <property type="component" value="Unassembled WGS sequence"/>
</dbReference>
<evidence type="ECO:0000256" key="3">
    <source>
        <dbReference type="ARBA" id="ARBA00023163"/>
    </source>
</evidence>
<evidence type="ECO:0000313" key="7">
    <source>
        <dbReference type="Proteomes" id="UP000199052"/>
    </source>
</evidence>
<dbReference type="Pfam" id="PF00392">
    <property type="entry name" value="GntR"/>
    <property type="match status" value="1"/>
</dbReference>
<dbReference type="SMART" id="SM00345">
    <property type="entry name" value="HTH_GNTR"/>
    <property type="match status" value="1"/>
</dbReference>
<evidence type="ECO:0000256" key="2">
    <source>
        <dbReference type="ARBA" id="ARBA00023125"/>
    </source>
</evidence>
<reference evidence="6 7" key="1">
    <citation type="submission" date="2016-10" db="EMBL/GenBank/DDBJ databases">
        <authorList>
            <person name="de Groot N.N."/>
        </authorList>
    </citation>
    <scope>NUCLEOTIDE SEQUENCE [LARGE SCALE GENOMIC DNA]</scope>
    <source>
        <strain evidence="6 7">CPCC 202808</strain>
    </source>
</reference>
<dbReference type="InterPro" id="IPR036388">
    <property type="entry name" value="WH-like_DNA-bd_sf"/>
</dbReference>
<keyword evidence="2 6" id="KW-0238">DNA-binding</keyword>
<evidence type="ECO:0000313" key="8">
    <source>
        <dbReference type="Proteomes" id="UP000533017"/>
    </source>
</evidence>
<accession>A0A1I2Q5P2</accession>
<feature type="domain" description="HTH gntR-type" evidence="4">
    <location>
        <begin position="25"/>
        <end position="93"/>
    </location>
</feature>
<evidence type="ECO:0000256" key="1">
    <source>
        <dbReference type="ARBA" id="ARBA00023015"/>
    </source>
</evidence>
<dbReference type="STRING" id="504797.SAMN05421678_104396"/>
<reference evidence="5 8" key="2">
    <citation type="submission" date="2020-07" db="EMBL/GenBank/DDBJ databases">
        <title>Sequencing the genomes of 1000 actinobacteria strains.</title>
        <authorList>
            <person name="Klenk H.-P."/>
        </authorList>
    </citation>
    <scope>NUCLEOTIDE SEQUENCE [LARGE SCALE GENOMIC DNA]</scope>
    <source>
        <strain evidence="5 8">DSM 45117</strain>
    </source>
</reference>
<dbReference type="CDD" id="cd07377">
    <property type="entry name" value="WHTH_GntR"/>
    <property type="match status" value="1"/>
</dbReference>
<dbReference type="InterPro" id="IPR000524">
    <property type="entry name" value="Tscrpt_reg_HTH_GntR"/>
</dbReference>
<keyword evidence="8" id="KW-1185">Reference proteome</keyword>
<sequence length="134" mass="13794">MSSSSPSSSSSGPAAWITVDVAEGVAPWRQVRDQILGLVERGQLPIGARLPAIRQLATDLGIAPGTVARAYKELEGDGILATARRHGTVVAAAPAGAADPLRSAAQDYVDAARALGADARTAVAMVQRLLDRPD</sequence>
<dbReference type="Gene3D" id="1.10.10.10">
    <property type="entry name" value="Winged helix-like DNA-binding domain superfamily/Winged helix DNA-binding domain"/>
    <property type="match status" value="1"/>
</dbReference>
<dbReference type="GO" id="GO:0003700">
    <property type="term" value="F:DNA-binding transcription factor activity"/>
    <property type="evidence" value="ECO:0007669"/>
    <property type="project" value="InterPro"/>
</dbReference>
<dbReference type="RefSeq" id="WP_202818011.1">
    <property type="nucleotide sequence ID" value="NZ_FOOI01000004.1"/>
</dbReference>
<dbReference type="InterPro" id="IPR036390">
    <property type="entry name" value="WH_DNA-bd_sf"/>
</dbReference>
<proteinExistence type="predicted"/>
<dbReference type="Proteomes" id="UP000533017">
    <property type="component" value="Unassembled WGS sequence"/>
</dbReference>
<dbReference type="PANTHER" id="PTHR38445">
    <property type="entry name" value="HTH-TYPE TRANSCRIPTIONAL REPRESSOR YTRA"/>
    <property type="match status" value="1"/>
</dbReference>
<evidence type="ECO:0000313" key="5">
    <source>
        <dbReference type="EMBL" id="NYH83356.1"/>
    </source>
</evidence>
<dbReference type="PANTHER" id="PTHR38445:SF9">
    <property type="entry name" value="HTH-TYPE TRANSCRIPTIONAL REPRESSOR YTRA"/>
    <property type="match status" value="1"/>
</dbReference>